<proteinExistence type="predicted"/>
<comment type="caution">
    <text evidence="1">The sequence shown here is derived from an EMBL/GenBank/DDBJ whole genome shotgun (WGS) entry which is preliminary data.</text>
</comment>
<evidence type="ECO:0000313" key="1">
    <source>
        <dbReference type="EMBL" id="MBK1869353.1"/>
    </source>
</evidence>
<gene>
    <name evidence="1" type="ORF">JHL16_23535</name>
</gene>
<name>A0ACC5R9M7_9HYPH</name>
<keyword evidence="2" id="KW-1185">Reference proteome</keyword>
<sequence>MKTNPQRKTSAAETEQDTREAERPVWFLGKELKVALAKEEPAKNEAMTDEADAKKAKKAAKKADKAEKADKPAQPEEASGERRPSQLEAYMRYAKMRGPSSEEDEESLAPVRARKFPTARHMAGNENDMDWAGEAPRRPRRDVSYGFRMRDAVLAGVASIAIGALAGAVVYDRANDGELSTAVFNSVGGFMTGFGSRDEAIADAGKAGVSVAEDQNAAAAFKKPVTTARLDVSDAKGDVNTPIPLSISAEPAIPNQDIAFRLSGIPADAYLSAGTKLANNDWMLKPGEELGVKLMVPSVPASPLLIAVEAIEPRTGDLAAPSEEMKVALATPAPAPAAAQPPAPDVVPASAPPTDVKRNFNLPPAKQQESVAAQPIPAPLEKNGQGSGVIADSDSLMRNGDKLLGLGDFTAARAFFSKARELGNHEASLRLGQTYDPVVFRDRNVQGLKADPAMALRYYLEARTAGIPDAETAIAGLETWMKQ</sequence>
<reference evidence="1" key="1">
    <citation type="submission" date="2021-01" db="EMBL/GenBank/DDBJ databases">
        <authorList>
            <person name="Sun Q."/>
        </authorList>
    </citation>
    <scope>NUCLEOTIDE SEQUENCE</scope>
    <source>
        <strain evidence="1">YIM B02566</strain>
    </source>
</reference>
<organism evidence="1 2">
    <name type="scientific">Taklimakanibacter albus</name>
    <dbReference type="NCBI Taxonomy" id="2800327"/>
    <lineage>
        <taxon>Bacteria</taxon>
        <taxon>Pseudomonadati</taxon>
        <taxon>Pseudomonadota</taxon>
        <taxon>Alphaproteobacteria</taxon>
        <taxon>Hyphomicrobiales</taxon>
        <taxon>Aestuariivirgaceae</taxon>
        <taxon>Taklimakanibacter</taxon>
    </lineage>
</organism>
<dbReference type="Proteomes" id="UP000616151">
    <property type="component" value="Unassembled WGS sequence"/>
</dbReference>
<dbReference type="EMBL" id="JAENHL010000008">
    <property type="protein sequence ID" value="MBK1869353.1"/>
    <property type="molecule type" value="Genomic_DNA"/>
</dbReference>
<evidence type="ECO:0000313" key="2">
    <source>
        <dbReference type="Proteomes" id="UP000616151"/>
    </source>
</evidence>
<protein>
    <submittedName>
        <fullName evidence="1">Uncharacterized protein</fullName>
    </submittedName>
</protein>
<accession>A0ACC5R9M7</accession>